<evidence type="ECO:0000256" key="4">
    <source>
        <dbReference type="PROSITE-ProRule" id="PRU00335"/>
    </source>
</evidence>
<dbReference type="RefSeq" id="WP_127608543.1">
    <property type="nucleotide sequence ID" value="NZ_JARTHJ010000082.1"/>
</dbReference>
<dbReference type="Gene3D" id="1.10.357.10">
    <property type="entry name" value="Tetracycline Repressor, domain 2"/>
    <property type="match status" value="1"/>
</dbReference>
<dbReference type="EMBL" id="WNZX01000022">
    <property type="protein sequence ID" value="MUG73202.1"/>
    <property type="molecule type" value="Genomic_DNA"/>
</dbReference>
<dbReference type="PANTHER" id="PTHR30055">
    <property type="entry name" value="HTH-TYPE TRANSCRIPTIONAL REGULATOR RUTR"/>
    <property type="match status" value="1"/>
</dbReference>
<dbReference type="InterPro" id="IPR036271">
    <property type="entry name" value="Tet_transcr_reg_TetR-rel_C_sf"/>
</dbReference>
<dbReference type="PROSITE" id="PS50977">
    <property type="entry name" value="HTH_TETR_2"/>
    <property type="match status" value="1"/>
</dbReference>
<keyword evidence="3" id="KW-0804">Transcription</keyword>
<evidence type="ECO:0000313" key="7">
    <source>
        <dbReference type="Proteomes" id="UP000450917"/>
    </source>
</evidence>
<keyword evidence="7" id="KW-1185">Reference proteome</keyword>
<evidence type="ECO:0000256" key="3">
    <source>
        <dbReference type="ARBA" id="ARBA00023163"/>
    </source>
</evidence>
<evidence type="ECO:0000259" key="5">
    <source>
        <dbReference type="PROSITE" id="PS50977"/>
    </source>
</evidence>
<feature type="DNA-binding region" description="H-T-H motif" evidence="4">
    <location>
        <begin position="37"/>
        <end position="56"/>
    </location>
</feature>
<protein>
    <submittedName>
        <fullName evidence="6">TetR family transcriptional regulator</fullName>
    </submittedName>
</protein>
<evidence type="ECO:0000256" key="2">
    <source>
        <dbReference type="ARBA" id="ARBA00023125"/>
    </source>
</evidence>
<sequence length="209" mass="23866">MSPRSSEQNEKIREERIQQIIDAAIAVYLEKGVRGTEMGDIAKRANMARGLVYYYFKDKMDLFRFVFTRLIEEAKTYISSTLLSDEEVISKLRTYARFYLRSSQLKPHMVQFYRNIPADIPFVFGDKGEAVLKEYVDNATGPLHRVLEQGIREGKLKPLDPRLISAVYWGGLMGGMNAMSSGQVPEEQAERMMDDVIDILLDGIVNKKG</sequence>
<dbReference type="Pfam" id="PF00440">
    <property type="entry name" value="TetR_N"/>
    <property type="match status" value="1"/>
</dbReference>
<accession>A0A7X2ZE59</accession>
<name>A0A7X2ZE59_9BACL</name>
<evidence type="ECO:0000256" key="1">
    <source>
        <dbReference type="ARBA" id="ARBA00023015"/>
    </source>
</evidence>
<evidence type="ECO:0000313" key="6">
    <source>
        <dbReference type="EMBL" id="MUG73202.1"/>
    </source>
</evidence>
<reference evidence="6 7" key="1">
    <citation type="submission" date="2019-11" db="EMBL/GenBank/DDBJ databases">
        <title>Draft genome sequences of five Paenibacillus species of dairy origin.</title>
        <authorList>
            <person name="Olajide A.M."/>
            <person name="Chen S."/>
            <person name="Lapointe G."/>
        </authorList>
    </citation>
    <scope>NUCLEOTIDE SEQUENCE [LARGE SCALE GENOMIC DNA]</scope>
    <source>
        <strain evidence="6 7">2CS3</strain>
    </source>
</reference>
<dbReference type="GO" id="GO:0000976">
    <property type="term" value="F:transcription cis-regulatory region binding"/>
    <property type="evidence" value="ECO:0007669"/>
    <property type="project" value="TreeGrafter"/>
</dbReference>
<dbReference type="SUPFAM" id="SSF48498">
    <property type="entry name" value="Tetracyclin repressor-like, C-terminal domain"/>
    <property type="match status" value="1"/>
</dbReference>
<dbReference type="Gene3D" id="1.10.10.60">
    <property type="entry name" value="Homeodomain-like"/>
    <property type="match status" value="1"/>
</dbReference>
<dbReference type="GO" id="GO:0003700">
    <property type="term" value="F:DNA-binding transcription factor activity"/>
    <property type="evidence" value="ECO:0007669"/>
    <property type="project" value="TreeGrafter"/>
</dbReference>
<keyword evidence="2 4" id="KW-0238">DNA-binding</keyword>
<feature type="domain" description="HTH tetR-type" evidence="5">
    <location>
        <begin position="14"/>
        <end position="74"/>
    </location>
</feature>
<dbReference type="AlphaFoldDB" id="A0A7X2ZE59"/>
<dbReference type="PRINTS" id="PR00455">
    <property type="entry name" value="HTHTETR"/>
</dbReference>
<dbReference type="InterPro" id="IPR050109">
    <property type="entry name" value="HTH-type_TetR-like_transc_reg"/>
</dbReference>
<keyword evidence="1" id="KW-0805">Transcription regulation</keyword>
<proteinExistence type="predicted"/>
<gene>
    <name evidence="6" type="ORF">GNP93_21455</name>
</gene>
<dbReference type="PANTHER" id="PTHR30055:SF234">
    <property type="entry name" value="HTH-TYPE TRANSCRIPTIONAL REGULATOR BETI"/>
    <property type="match status" value="1"/>
</dbReference>
<dbReference type="SUPFAM" id="SSF46689">
    <property type="entry name" value="Homeodomain-like"/>
    <property type="match status" value="1"/>
</dbReference>
<organism evidence="6 7">
    <name type="scientific">Paenibacillus validus</name>
    <dbReference type="NCBI Taxonomy" id="44253"/>
    <lineage>
        <taxon>Bacteria</taxon>
        <taxon>Bacillati</taxon>
        <taxon>Bacillota</taxon>
        <taxon>Bacilli</taxon>
        <taxon>Bacillales</taxon>
        <taxon>Paenibacillaceae</taxon>
        <taxon>Paenibacillus</taxon>
    </lineage>
</organism>
<comment type="caution">
    <text evidence="6">The sequence shown here is derived from an EMBL/GenBank/DDBJ whole genome shotgun (WGS) entry which is preliminary data.</text>
</comment>
<dbReference type="Proteomes" id="UP000450917">
    <property type="component" value="Unassembled WGS sequence"/>
</dbReference>
<dbReference type="InterPro" id="IPR009057">
    <property type="entry name" value="Homeodomain-like_sf"/>
</dbReference>
<dbReference type="InterPro" id="IPR001647">
    <property type="entry name" value="HTH_TetR"/>
</dbReference>